<dbReference type="PANTHER" id="PTHR43767">
    <property type="entry name" value="LONG-CHAIN-FATTY-ACID--COA LIGASE"/>
    <property type="match status" value="1"/>
</dbReference>
<comment type="caution">
    <text evidence="2">The sequence shown here is derived from an EMBL/GenBank/DDBJ whole genome shotgun (WGS) entry which is preliminary data.</text>
</comment>
<evidence type="ECO:0000259" key="1">
    <source>
        <dbReference type="Pfam" id="PF00501"/>
    </source>
</evidence>
<dbReference type="Gene3D" id="3.40.50.12780">
    <property type="entry name" value="N-terminal domain of ligase-like"/>
    <property type="match status" value="1"/>
</dbReference>
<dbReference type="SUPFAM" id="SSF56801">
    <property type="entry name" value="Acetyl-CoA synthetase-like"/>
    <property type="match status" value="1"/>
</dbReference>
<keyword evidence="3" id="KW-1185">Reference proteome</keyword>
<gene>
    <name evidence="2" type="ORF">AA0228_2893</name>
</gene>
<dbReference type="PANTHER" id="PTHR43767:SF1">
    <property type="entry name" value="NONRIBOSOMAL PEPTIDE SYNTHASE PES1 (EUROFUNG)-RELATED"/>
    <property type="match status" value="1"/>
</dbReference>
<evidence type="ECO:0000313" key="2">
    <source>
        <dbReference type="EMBL" id="GBR16891.1"/>
    </source>
</evidence>
<dbReference type="Proteomes" id="UP001061070">
    <property type="component" value="Unassembled WGS sequence"/>
</dbReference>
<organism evidence="2 3">
    <name type="scientific">Gluconobacter frateurii NRIC 0228</name>
    <dbReference type="NCBI Taxonomy" id="1307946"/>
    <lineage>
        <taxon>Bacteria</taxon>
        <taxon>Pseudomonadati</taxon>
        <taxon>Pseudomonadota</taxon>
        <taxon>Alphaproteobacteria</taxon>
        <taxon>Acetobacterales</taxon>
        <taxon>Acetobacteraceae</taxon>
        <taxon>Gluconobacter</taxon>
    </lineage>
</organism>
<dbReference type="RefSeq" id="WP_099182392.1">
    <property type="nucleotide sequence ID" value="NZ_BAQW01000013.1"/>
</dbReference>
<dbReference type="GO" id="GO:0016874">
    <property type="term" value="F:ligase activity"/>
    <property type="evidence" value="ECO:0007669"/>
    <property type="project" value="UniProtKB-KW"/>
</dbReference>
<dbReference type="InterPro" id="IPR000873">
    <property type="entry name" value="AMP-dep_synth/lig_dom"/>
</dbReference>
<dbReference type="InterPro" id="IPR050237">
    <property type="entry name" value="ATP-dep_AMP-bd_enzyme"/>
</dbReference>
<feature type="domain" description="AMP-dependent synthetase/ligase" evidence="1">
    <location>
        <begin position="11"/>
        <end position="348"/>
    </location>
</feature>
<reference evidence="2" key="1">
    <citation type="submission" date="2013-04" db="EMBL/GenBank/DDBJ databases">
        <title>The genome sequencing project of 58 acetic acid bacteria.</title>
        <authorList>
            <person name="Okamoto-Kainuma A."/>
            <person name="Ishikawa M."/>
            <person name="Umino S."/>
            <person name="Koizumi Y."/>
            <person name="Shiwa Y."/>
            <person name="Yoshikawa H."/>
            <person name="Matsutani M."/>
            <person name="Matsushita K."/>
        </authorList>
    </citation>
    <scope>NUCLEOTIDE SEQUENCE</scope>
    <source>
        <strain evidence="2">NRIC 0228</strain>
    </source>
</reference>
<protein>
    <submittedName>
        <fullName evidence="2">AMP-dependent synthetase and ligase</fullName>
    </submittedName>
</protein>
<dbReference type="Pfam" id="PF00501">
    <property type="entry name" value="AMP-binding"/>
    <property type="match status" value="1"/>
</dbReference>
<accession>A0ABQ0QFC3</accession>
<dbReference type="Gene3D" id="3.30.300.30">
    <property type="match status" value="1"/>
</dbReference>
<evidence type="ECO:0000313" key="3">
    <source>
        <dbReference type="Proteomes" id="UP001061070"/>
    </source>
</evidence>
<proteinExistence type="predicted"/>
<name>A0ABQ0QFC3_9PROT</name>
<keyword evidence="2" id="KW-0436">Ligase</keyword>
<dbReference type="InterPro" id="IPR045851">
    <property type="entry name" value="AMP-bd_C_sf"/>
</dbReference>
<dbReference type="InterPro" id="IPR042099">
    <property type="entry name" value="ANL_N_sf"/>
</dbReference>
<dbReference type="EMBL" id="BAQW01000013">
    <property type="protein sequence ID" value="GBR16891.1"/>
    <property type="molecule type" value="Genomic_DNA"/>
</dbReference>
<sequence>MFDRLALARGAGAPDSIAMSWLEGEATFGQLAQDVGRVSSALFQLRTLMPSVVAIRYEHPYRHWILVLALARLGLPSASLPGHVDANFHRAVDILTPDIVLLDQPTEGNFSQSLVLDENWFEHVCSIGKELDEIIPVLPDDVLRLSLAGGTGHTTKRIALTARYVETAIYHLVFQDLVSQKYREGDLRVLPTLGAETSSGFLVILAALAAGTRLQMLTAAQLGLVFSQKTPTVAVVSPRQIEAILSQLPPGMAPLPELYLTIAGGKLPSTLRDSICQMLTPNVQVVYGADECGVVTVAQSDPQISDDVVGQVLPWVGLQIVDEQGSPVPAGSTGTVRVCGTGVVDGYHNDPDATAAQFKNGWFYPGDRGFLDLEGNLHLVGRTDALVSFGGDKFDLDALDERLLGCAGVKDGAMFVVPDRQGVAAPWVALVTDVDFKLDELSTWMREIFPNLPDVTVVWISAVPRLESGQPDRVALLKAVQSS</sequence>